<evidence type="ECO:0000259" key="11">
    <source>
        <dbReference type="Pfam" id="PF13954"/>
    </source>
</evidence>
<comment type="subcellular location">
    <subcellularLocation>
        <location evidence="1">Cell outer membrane</location>
        <topology evidence="1">Multi-pass membrane protein</topology>
    </subcellularLocation>
</comment>
<evidence type="ECO:0000259" key="10">
    <source>
        <dbReference type="Pfam" id="PF13953"/>
    </source>
</evidence>
<dbReference type="InterPro" id="IPR037224">
    <property type="entry name" value="PapC_N_sf"/>
</dbReference>
<dbReference type="Gene3D" id="2.60.40.2610">
    <property type="entry name" value="Outer membrane usher protein FimD, plug domain"/>
    <property type="match status" value="1"/>
</dbReference>
<evidence type="ECO:0000256" key="1">
    <source>
        <dbReference type="ARBA" id="ARBA00004571"/>
    </source>
</evidence>
<organism evidence="12 13">
    <name type="scientific">Pseudomonas fluorescens</name>
    <dbReference type="NCBI Taxonomy" id="294"/>
    <lineage>
        <taxon>Bacteria</taxon>
        <taxon>Pseudomonadati</taxon>
        <taxon>Pseudomonadota</taxon>
        <taxon>Gammaproteobacteria</taxon>
        <taxon>Pseudomonadales</taxon>
        <taxon>Pseudomonadaceae</taxon>
        <taxon>Pseudomonas</taxon>
    </lineage>
</organism>
<protein>
    <submittedName>
        <fullName evidence="12">Outer membrane usher protein CupB3</fullName>
    </submittedName>
</protein>
<dbReference type="Proteomes" id="UP000255125">
    <property type="component" value="Unassembled WGS sequence"/>
</dbReference>
<dbReference type="PANTHER" id="PTHR30451">
    <property type="entry name" value="OUTER MEMBRANE USHER PROTEIN"/>
    <property type="match status" value="1"/>
</dbReference>
<keyword evidence="7" id="KW-0732">Signal</keyword>
<dbReference type="EMBL" id="UGUS01000002">
    <property type="protein sequence ID" value="SUD30580.1"/>
    <property type="molecule type" value="Genomic_DNA"/>
</dbReference>
<reference evidence="12 13" key="1">
    <citation type="submission" date="2018-06" db="EMBL/GenBank/DDBJ databases">
        <authorList>
            <consortium name="Pathogen Informatics"/>
            <person name="Doyle S."/>
        </authorList>
    </citation>
    <scope>NUCLEOTIDE SEQUENCE [LARGE SCALE GENOMIC DNA]</scope>
    <source>
        <strain evidence="12 13">NCTC10392</strain>
    </source>
</reference>
<evidence type="ECO:0000256" key="3">
    <source>
        <dbReference type="ARBA" id="ARBA00022448"/>
    </source>
</evidence>
<evidence type="ECO:0000256" key="7">
    <source>
        <dbReference type="ARBA" id="ARBA00022729"/>
    </source>
</evidence>
<dbReference type="FunFam" id="2.60.40.3110:FF:000001">
    <property type="entry name" value="Putative fimbrial outer membrane usher"/>
    <property type="match status" value="1"/>
</dbReference>
<keyword evidence="5" id="KW-1029">Fimbrium biogenesis</keyword>
<evidence type="ECO:0000256" key="5">
    <source>
        <dbReference type="ARBA" id="ARBA00022558"/>
    </source>
</evidence>
<sequence>MVFIATRISVAGRQVGLYVSCLLLCEVSTAQEQYNASFIRGDAAVEMVNLLASGDDILPGTYPFDIYLNDQQIDQRELTFSRQGKDSPVAPCLTLGDYREYGVHLPASPGSGGCYDLVGALGDVKMAIDAGIHRLDLYIPQLHLVDRPQGAVSPKLYDQGITAGYLNYNLNGTQSRNKNDASSTQADYYFASVNSGLNLGGWRLRNDSTVDRQPLAGTQWRNIATWAETDLVPWRSRLLIGQGSTDNAMFDSFSFSGMHLASSREMLPESLRGYAPVIRGVAASNARVEIRQNGYTVYSTQVPAGPFALRDVYPGSLSGDLQVSVIEADGSRKHFTVPFSAVPNMLRDGITDYQLSLGRYRDGRSGYQPRFVQAGIARGLSREVTPYGGLLVAENYRAAVVGLGKNLGLLGAISLDLSLSDTDLAAGDSKRGQSLRFLYSKSLNTLGTEFRLAGYRYSTAGYYDFADAVAERDRWDSGLYRHDYLDDTQDYRGVPDWTEARKRSYYSSTFNNKRQRLDLSVNQRVGNASSVYVNVSNQSYWGEAGQDRTLQAGFNSVYKDISYGVFLQDTRSNMGYDERSVNLTLSVPLGSGSRYLNSTSSVNHTQRTGSTYNTGINGTLLDDSRLNYGAQVSHNVQAGASSSVSLGYQGSKGNVDFNHSYGRQFQQTSLGVSGGLVVHAGGVTLSQPLHDTLVLVEARGAEGVGLDNQGGAAIDKSGFTVMTSATPYRQNRVALRTEDIGAGLEIPMPAREVVPTRGAIVRVRFDTHQGRNLLVHSTLADGSVPPIGATVFGRDGRSNGVVGTGGEIFIAGVADGDRLLVKWGSEAGDACSLVVPAYHGNAQQPVQGYDTVSLICNTAPEASRP</sequence>
<evidence type="ECO:0000256" key="8">
    <source>
        <dbReference type="ARBA" id="ARBA00023136"/>
    </source>
</evidence>
<dbReference type="InterPro" id="IPR000015">
    <property type="entry name" value="Fimb_usher"/>
</dbReference>
<evidence type="ECO:0000256" key="2">
    <source>
        <dbReference type="ARBA" id="ARBA00008064"/>
    </source>
</evidence>
<dbReference type="GO" id="GO:0009279">
    <property type="term" value="C:cell outer membrane"/>
    <property type="evidence" value="ECO:0007669"/>
    <property type="project" value="UniProtKB-SubCell"/>
</dbReference>
<dbReference type="Gene3D" id="3.10.20.410">
    <property type="match status" value="1"/>
</dbReference>
<dbReference type="InterPro" id="IPR042186">
    <property type="entry name" value="FimD_plug_dom"/>
</dbReference>
<dbReference type="GO" id="GO:0009297">
    <property type="term" value="P:pilus assembly"/>
    <property type="evidence" value="ECO:0007669"/>
    <property type="project" value="InterPro"/>
</dbReference>
<dbReference type="GO" id="GO:0015473">
    <property type="term" value="F:fimbrial usher porin activity"/>
    <property type="evidence" value="ECO:0007669"/>
    <property type="project" value="InterPro"/>
</dbReference>
<feature type="domain" description="PapC N-terminal" evidence="11">
    <location>
        <begin position="33"/>
        <end position="172"/>
    </location>
</feature>
<proteinExistence type="inferred from homology"/>
<dbReference type="Pfam" id="PF13954">
    <property type="entry name" value="PapC_N"/>
    <property type="match status" value="1"/>
</dbReference>
<accession>A0A379ICM0</accession>
<evidence type="ECO:0000256" key="9">
    <source>
        <dbReference type="ARBA" id="ARBA00023237"/>
    </source>
</evidence>
<dbReference type="SUPFAM" id="SSF141729">
    <property type="entry name" value="FimD N-terminal domain-like"/>
    <property type="match status" value="1"/>
</dbReference>
<dbReference type="Pfam" id="PF13953">
    <property type="entry name" value="PapC_C"/>
    <property type="match status" value="1"/>
</dbReference>
<keyword evidence="9" id="KW-0998">Cell outer membrane</keyword>
<dbReference type="InterPro" id="IPR043142">
    <property type="entry name" value="PapC-like_C_sf"/>
</dbReference>
<keyword evidence="6" id="KW-0812">Transmembrane</keyword>
<feature type="domain" description="PapC-like C-terminal" evidence="10">
    <location>
        <begin position="774"/>
        <end position="832"/>
    </location>
</feature>
<comment type="similarity">
    <text evidence="2">Belongs to the fimbrial export usher family.</text>
</comment>
<dbReference type="InterPro" id="IPR025949">
    <property type="entry name" value="PapC-like_C"/>
</dbReference>
<evidence type="ECO:0000313" key="13">
    <source>
        <dbReference type="Proteomes" id="UP000255125"/>
    </source>
</evidence>
<evidence type="ECO:0000256" key="4">
    <source>
        <dbReference type="ARBA" id="ARBA00022452"/>
    </source>
</evidence>
<keyword evidence="8" id="KW-0472">Membrane</keyword>
<evidence type="ECO:0000256" key="6">
    <source>
        <dbReference type="ARBA" id="ARBA00022692"/>
    </source>
</evidence>
<name>A0A379ICM0_PSEFL</name>
<keyword evidence="3" id="KW-0813">Transport</keyword>
<dbReference type="PANTHER" id="PTHR30451:SF21">
    <property type="entry name" value="FIMBRIAL USHER DOMAIN-CONTAINING PROTEIN YDET-RELATED"/>
    <property type="match status" value="1"/>
</dbReference>
<gene>
    <name evidence="12" type="primary">cupB3_2</name>
    <name evidence="12" type="ORF">NCTC10392_02502</name>
</gene>
<evidence type="ECO:0000313" key="12">
    <source>
        <dbReference type="EMBL" id="SUD30580.1"/>
    </source>
</evidence>
<dbReference type="Gene3D" id="2.60.40.3110">
    <property type="match status" value="1"/>
</dbReference>
<dbReference type="Pfam" id="PF00577">
    <property type="entry name" value="Usher"/>
    <property type="match status" value="1"/>
</dbReference>
<dbReference type="Gene3D" id="2.60.40.2070">
    <property type="match status" value="1"/>
</dbReference>
<keyword evidence="4" id="KW-1134">Transmembrane beta strand</keyword>
<dbReference type="AlphaFoldDB" id="A0A379ICM0"/>
<dbReference type="InterPro" id="IPR025885">
    <property type="entry name" value="PapC_N"/>
</dbReference>